<dbReference type="GO" id="GO:0008840">
    <property type="term" value="F:4-hydroxy-tetrahydrodipicolinate synthase activity"/>
    <property type="evidence" value="ECO:0007669"/>
    <property type="project" value="TreeGrafter"/>
</dbReference>
<dbReference type="PIRSF" id="PIRSF001365">
    <property type="entry name" value="DHDPS"/>
    <property type="match status" value="1"/>
</dbReference>
<dbReference type="SMART" id="SM01130">
    <property type="entry name" value="DHDPS"/>
    <property type="match status" value="1"/>
</dbReference>
<dbReference type="AlphaFoldDB" id="A0A1M5T3T8"/>
<evidence type="ECO:0000256" key="3">
    <source>
        <dbReference type="PIRNR" id="PIRNR001365"/>
    </source>
</evidence>
<keyword evidence="7" id="KW-1185">Reference proteome</keyword>
<evidence type="ECO:0000256" key="5">
    <source>
        <dbReference type="PIRSR" id="PIRSR001365-2"/>
    </source>
</evidence>
<dbReference type="EMBL" id="FQXB01000008">
    <property type="protein sequence ID" value="SHH45352.1"/>
    <property type="molecule type" value="Genomic_DNA"/>
</dbReference>
<dbReference type="Gene3D" id="3.20.20.70">
    <property type="entry name" value="Aldolase class I"/>
    <property type="match status" value="1"/>
</dbReference>
<proteinExistence type="inferred from homology"/>
<dbReference type="PRINTS" id="PR00146">
    <property type="entry name" value="DHPICSNTHASE"/>
</dbReference>
<sequence length="302" mass="32864">MQFEGIYTPIVTPYHDDFTLNALVLAQTVEHLIASGVHGIIVAGSTGEYYAQSEDERVEMMGLCADLIKGRVPMIVGTGAIRTEDSIRFAQAAQAVGADALLVTTPPYAYPTGREIALHALAVDRAANLPVMLYNYPGRMSVNMDEETLDRLGRSPNFCAIKESSGDINRLHMLARDYPHIALSCGMDDQALEFFAWGARSWVCAGSNFAPEAHIALYQACAVEGDFPKGRAIMSAMLPLMRVLEQGGKFVQCIKYGLTLRGIDAGPPRKPLQPLNKDDKRELAEVIRTMNTTIDQITGAGA</sequence>
<protein>
    <submittedName>
        <fullName evidence="6">4-hydroxy-tetrahydrodipicolinate synthase</fullName>
    </submittedName>
</protein>
<evidence type="ECO:0000313" key="7">
    <source>
        <dbReference type="Proteomes" id="UP000184074"/>
    </source>
</evidence>
<evidence type="ECO:0000256" key="4">
    <source>
        <dbReference type="PIRSR" id="PIRSR001365-1"/>
    </source>
</evidence>
<dbReference type="GO" id="GO:0005829">
    <property type="term" value="C:cytosol"/>
    <property type="evidence" value="ECO:0007669"/>
    <property type="project" value="TreeGrafter"/>
</dbReference>
<keyword evidence="2 3" id="KW-0456">Lyase</keyword>
<dbReference type="PANTHER" id="PTHR12128">
    <property type="entry name" value="DIHYDRODIPICOLINATE SYNTHASE"/>
    <property type="match status" value="1"/>
</dbReference>
<dbReference type="Pfam" id="PF00701">
    <property type="entry name" value="DHDPS"/>
    <property type="match status" value="1"/>
</dbReference>
<dbReference type="PANTHER" id="PTHR12128:SF66">
    <property type="entry name" value="4-HYDROXY-2-OXOGLUTARATE ALDOLASE, MITOCHONDRIAL"/>
    <property type="match status" value="1"/>
</dbReference>
<organism evidence="6 7">
    <name type="scientific">Cognatiyoonia sediminum</name>
    <dbReference type="NCBI Taxonomy" id="1508389"/>
    <lineage>
        <taxon>Bacteria</taxon>
        <taxon>Pseudomonadati</taxon>
        <taxon>Pseudomonadota</taxon>
        <taxon>Alphaproteobacteria</taxon>
        <taxon>Rhodobacterales</taxon>
        <taxon>Paracoccaceae</taxon>
        <taxon>Cognatiyoonia</taxon>
    </lineage>
</organism>
<dbReference type="CDD" id="cd00408">
    <property type="entry name" value="DHDPS-like"/>
    <property type="match status" value="1"/>
</dbReference>
<dbReference type="SUPFAM" id="SSF51569">
    <property type="entry name" value="Aldolase"/>
    <property type="match status" value="1"/>
</dbReference>
<feature type="binding site" evidence="5">
    <location>
        <position position="203"/>
    </location>
    <ligand>
        <name>pyruvate</name>
        <dbReference type="ChEBI" id="CHEBI:15361"/>
    </ligand>
</feature>
<dbReference type="InterPro" id="IPR013785">
    <property type="entry name" value="Aldolase_TIM"/>
</dbReference>
<evidence type="ECO:0000256" key="1">
    <source>
        <dbReference type="ARBA" id="ARBA00007592"/>
    </source>
</evidence>
<dbReference type="Proteomes" id="UP000184074">
    <property type="component" value="Unassembled WGS sequence"/>
</dbReference>
<dbReference type="STRING" id="1508389.SAMN05444003_3222"/>
<dbReference type="OrthoDB" id="9782828at2"/>
<gene>
    <name evidence="6" type="ORF">SAMN05444003_3222</name>
</gene>
<comment type="similarity">
    <text evidence="1 3">Belongs to the DapA family.</text>
</comment>
<feature type="active site" description="Schiff-base intermediate with substrate" evidence="4">
    <location>
        <position position="162"/>
    </location>
</feature>
<reference evidence="6 7" key="1">
    <citation type="submission" date="2016-11" db="EMBL/GenBank/DDBJ databases">
        <authorList>
            <person name="Jaros S."/>
            <person name="Januszkiewicz K."/>
            <person name="Wedrychowicz H."/>
        </authorList>
    </citation>
    <scope>NUCLEOTIDE SEQUENCE [LARGE SCALE GENOMIC DNA]</scope>
    <source>
        <strain evidence="6 7">DSM 28715</strain>
    </source>
</reference>
<dbReference type="RefSeq" id="WP_072902871.1">
    <property type="nucleotide sequence ID" value="NZ_FQXB01000008.1"/>
</dbReference>
<evidence type="ECO:0000256" key="2">
    <source>
        <dbReference type="ARBA" id="ARBA00023239"/>
    </source>
</evidence>
<evidence type="ECO:0000313" key="6">
    <source>
        <dbReference type="EMBL" id="SHH45352.1"/>
    </source>
</evidence>
<name>A0A1M5T3T8_9RHOB</name>
<dbReference type="InterPro" id="IPR002220">
    <property type="entry name" value="DapA-like"/>
</dbReference>
<accession>A0A1M5T3T8</accession>
<feature type="active site" description="Proton donor/acceptor" evidence="4">
    <location>
        <position position="134"/>
    </location>
</feature>
<feature type="binding site" evidence="5">
    <location>
        <position position="46"/>
    </location>
    <ligand>
        <name>pyruvate</name>
        <dbReference type="ChEBI" id="CHEBI:15361"/>
    </ligand>
</feature>